<feature type="domain" description="HNH nuclease" evidence="1">
    <location>
        <begin position="6"/>
        <end position="58"/>
    </location>
</feature>
<protein>
    <submittedName>
        <fullName evidence="2">HNH endonuclease</fullName>
    </submittedName>
</protein>
<dbReference type="RefSeq" id="WP_197137981.1">
    <property type="nucleotide sequence ID" value="NZ_SJPZ01000002.1"/>
</dbReference>
<dbReference type="GO" id="GO:0008270">
    <property type="term" value="F:zinc ion binding"/>
    <property type="evidence" value="ECO:0007669"/>
    <property type="project" value="InterPro"/>
</dbReference>
<comment type="caution">
    <text evidence="2">The sequence shown here is derived from an EMBL/GenBank/DDBJ whole genome shotgun (WGS) entry which is preliminary data.</text>
</comment>
<dbReference type="InterPro" id="IPR002711">
    <property type="entry name" value="HNH"/>
</dbReference>
<evidence type="ECO:0000259" key="1">
    <source>
        <dbReference type="SMART" id="SM00507"/>
    </source>
</evidence>
<keyword evidence="2" id="KW-0378">Hydrolase</keyword>
<dbReference type="Proteomes" id="UP000316476">
    <property type="component" value="Unassembled WGS sequence"/>
</dbReference>
<proteinExistence type="predicted"/>
<dbReference type="GO" id="GO:0003676">
    <property type="term" value="F:nucleic acid binding"/>
    <property type="evidence" value="ECO:0007669"/>
    <property type="project" value="InterPro"/>
</dbReference>
<sequence>MSWPPRIKRELLDSCGRHCCVCRKFCGNKIEIDHIIPESEGGPSTADNGIPVCFDCHQEIKSYNDKHPRGTKFTPLELRLHRERTFELVASGKLRRGMEADPISVPAWESTQLSTISSYAFPYPVPELDGEIDTEFTGRVFQRLQQIIGMAYWVTATTTPYDDFCYLLTFERTDVLTKGYRMIRIELHCHLTRFVSIVQRQCEYELVQETEGPPPELDSIPDDLALEMYPRDGHLIPHRINMHGPKSVLVRELVSRPNNRPPLNTTSGLLAFLHGPLNNKMIIWDDFEWTESTTKVMEFMVDISDHGFSFDQIKLDRNDPEQWDVPHLEK</sequence>
<evidence type="ECO:0000313" key="3">
    <source>
        <dbReference type="Proteomes" id="UP000316476"/>
    </source>
</evidence>
<accession>A0A5C6FM63</accession>
<dbReference type="SMART" id="SM00507">
    <property type="entry name" value="HNHc"/>
    <property type="match status" value="1"/>
</dbReference>
<dbReference type="EMBL" id="SJPZ01000002">
    <property type="protein sequence ID" value="TWU62374.1"/>
    <property type="molecule type" value="Genomic_DNA"/>
</dbReference>
<gene>
    <name evidence="2" type="ORF">V7x_41030</name>
</gene>
<evidence type="ECO:0000313" key="2">
    <source>
        <dbReference type="EMBL" id="TWU62374.1"/>
    </source>
</evidence>
<reference evidence="2 3" key="1">
    <citation type="submission" date="2019-02" db="EMBL/GenBank/DDBJ databases">
        <title>Deep-cultivation of Planctomycetes and their phenomic and genomic characterization uncovers novel biology.</title>
        <authorList>
            <person name="Wiegand S."/>
            <person name="Jogler M."/>
            <person name="Boedeker C."/>
            <person name="Pinto D."/>
            <person name="Vollmers J."/>
            <person name="Rivas-Marin E."/>
            <person name="Kohn T."/>
            <person name="Peeters S.H."/>
            <person name="Heuer A."/>
            <person name="Rast P."/>
            <person name="Oberbeckmann S."/>
            <person name="Bunk B."/>
            <person name="Jeske O."/>
            <person name="Meyerdierks A."/>
            <person name="Storesund J.E."/>
            <person name="Kallscheuer N."/>
            <person name="Luecker S."/>
            <person name="Lage O.M."/>
            <person name="Pohl T."/>
            <person name="Merkel B.J."/>
            <person name="Hornburger P."/>
            <person name="Mueller R.-W."/>
            <person name="Bruemmer F."/>
            <person name="Labrenz M."/>
            <person name="Spormann A.M."/>
            <person name="Op Den Camp H."/>
            <person name="Overmann J."/>
            <person name="Amann R."/>
            <person name="Jetten M.S.M."/>
            <person name="Mascher T."/>
            <person name="Medema M.H."/>
            <person name="Devos D.P."/>
            <person name="Kaster A.-K."/>
            <person name="Ovreas L."/>
            <person name="Rohde M."/>
            <person name="Galperin M.Y."/>
            <person name="Jogler C."/>
        </authorList>
    </citation>
    <scope>NUCLEOTIDE SEQUENCE [LARGE SCALE GENOMIC DNA]</scope>
    <source>
        <strain evidence="2 3">V7</strain>
    </source>
</reference>
<dbReference type="AlphaFoldDB" id="A0A5C6FM63"/>
<dbReference type="GO" id="GO:0004519">
    <property type="term" value="F:endonuclease activity"/>
    <property type="evidence" value="ECO:0007669"/>
    <property type="project" value="UniProtKB-KW"/>
</dbReference>
<organism evidence="2 3">
    <name type="scientific">Crateriforma conspicua</name>
    <dbReference type="NCBI Taxonomy" id="2527996"/>
    <lineage>
        <taxon>Bacteria</taxon>
        <taxon>Pseudomonadati</taxon>
        <taxon>Planctomycetota</taxon>
        <taxon>Planctomycetia</taxon>
        <taxon>Planctomycetales</taxon>
        <taxon>Planctomycetaceae</taxon>
        <taxon>Crateriforma</taxon>
    </lineage>
</organism>
<dbReference type="Gene3D" id="1.10.30.50">
    <property type="match status" value="1"/>
</dbReference>
<keyword evidence="2" id="KW-0540">Nuclease</keyword>
<dbReference type="InterPro" id="IPR003615">
    <property type="entry name" value="HNH_nuc"/>
</dbReference>
<keyword evidence="2" id="KW-0255">Endonuclease</keyword>
<dbReference type="Pfam" id="PF01844">
    <property type="entry name" value="HNH"/>
    <property type="match status" value="1"/>
</dbReference>
<dbReference type="CDD" id="cd00085">
    <property type="entry name" value="HNHc"/>
    <property type="match status" value="1"/>
</dbReference>
<name>A0A5C6FM63_9PLAN</name>